<proteinExistence type="predicted"/>
<sequence length="305" mass="32507">MNKSTYAWLSAAALLVTPVYAIDIDSTGATVQFAGKDAIQFNNLNVPGHGSYAVRFKWNPASLSFTFDPDSLSLSSQARCTSRVYESDDYQMWSSIRVVNGVEYGGAINVNADITPDNINLKSVWMYDLALSWARTAKAEDNPFLKGRTLRSFDPLKAYGLIAYSGMGFKQGDLVEISGNPEVDNFLIVKQANGSVTTTFKTGVVRKSMLGCVSGTGSYTGYGQTFTSGAVNIAGDVATYTTDQAKLTWNLSSASGTVAANPHAPSVGNLQIGTAFKVVDIGEGLSFIGIDADGKAIATFSTLKR</sequence>
<evidence type="ECO:0000313" key="2">
    <source>
        <dbReference type="EMBL" id="MDK2125679.1"/>
    </source>
</evidence>
<keyword evidence="3" id="KW-1185">Reference proteome</keyword>
<feature type="signal peptide" evidence="1">
    <location>
        <begin position="1"/>
        <end position="21"/>
    </location>
</feature>
<dbReference type="RefSeq" id="WP_284101988.1">
    <property type="nucleotide sequence ID" value="NZ_JARRAF010000022.1"/>
</dbReference>
<organism evidence="2 3">
    <name type="scientific">Parachitinimonas caeni</name>
    <dbReference type="NCBI Taxonomy" id="3031301"/>
    <lineage>
        <taxon>Bacteria</taxon>
        <taxon>Pseudomonadati</taxon>
        <taxon>Pseudomonadota</taxon>
        <taxon>Betaproteobacteria</taxon>
        <taxon>Neisseriales</taxon>
        <taxon>Chitinibacteraceae</taxon>
        <taxon>Parachitinimonas</taxon>
    </lineage>
</organism>
<protein>
    <submittedName>
        <fullName evidence="2">Uncharacterized protein</fullName>
    </submittedName>
</protein>
<evidence type="ECO:0000256" key="1">
    <source>
        <dbReference type="SAM" id="SignalP"/>
    </source>
</evidence>
<feature type="chain" id="PRO_5046155534" evidence="1">
    <location>
        <begin position="22"/>
        <end position="305"/>
    </location>
</feature>
<reference evidence="2" key="1">
    <citation type="submission" date="2023-03" db="EMBL/GenBank/DDBJ databases">
        <title>Chitinimonas shenzhenensis gen. nov., sp. nov., a novel member of family Burkholderiaceae isolated from activated sludge collected in Shen Zhen, China.</title>
        <authorList>
            <person name="Wang X."/>
        </authorList>
    </citation>
    <scope>NUCLEOTIDE SEQUENCE</scope>
    <source>
        <strain evidence="2">DQS-5</strain>
    </source>
</reference>
<accession>A0ABT7E0V9</accession>
<keyword evidence="1" id="KW-0732">Signal</keyword>
<dbReference type="Proteomes" id="UP001172778">
    <property type="component" value="Unassembled WGS sequence"/>
</dbReference>
<gene>
    <name evidence="2" type="ORF">PZA18_16615</name>
</gene>
<comment type="caution">
    <text evidence="2">The sequence shown here is derived from an EMBL/GenBank/DDBJ whole genome shotgun (WGS) entry which is preliminary data.</text>
</comment>
<name>A0ABT7E0V9_9NEIS</name>
<dbReference type="EMBL" id="JARRAF010000022">
    <property type="protein sequence ID" value="MDK2125679.1"/>
    <property type="molecule type" value="Genomic_DNA"/>
</dbReference>
<evidence type="ECO:0000313" key="3">
    <source>
        <dbReference type="Proteomes" id="UP001172778"/>
    </source>
</evidence>